<dbReference type="HAMAP" id="MF_01895">
    <property type="entry name" value="RNase_R"/>
    <property type="match status" value="1"/>
</dbReference>
<comment type="catalytic activity">
    <reaction evidence="1 8">
        <text>Exonucleolytic cleavage in the 3'- to 5'-direction to yield nucleoside 5'-phosphates.</text>
        <dbReference type="EC" id="3.1.13.1"/>
    </reaction>
</comment>
<feature type="compositionally biased region" description="Low complexity" evidence="9">
    <location>
        <begin position="1048"/>
        <end position="1060"/>
    </location>
</feature>
<feature type="domain" description="S1 motif" evidence="10">
    <location>
        <begin position="635"/>
        <end position="715"/>
    </location>
</feature>
<evidence type="ECO:0000313" key="11">
    <source>
        <dbReference type="EMBL" id="OBR68909.1"/>
    </source>
</evidence>
<keyword evidence="4 8" id="KW-0540">Nuclease</keyword>
<dbReference type="Pfam" id="PF00773">
    <property type="entry name" value="RNB"/>
    <property type="match status" value="1"/>
</dbReference>
<feature type="compositionally biased region" description="Gly residues" evidence="9">
    <location>
        <begin position="791"/>
        <end position="817"/>
    </location>
</feature>
<dbReference type="PROSITE" id="PS01175">
    <property type="entry name" value="RIBONUCLEASE_II"/>
    <property type="match status" value="1"/>
</dbReference>
<feature type="compositionally biased region" description="Gly residues" evidence="9">
    <location>
        <begin position="765"/>
        <end position="774"/>
    </location>
</feature>
<dbReference type="InterPro" id="IPR012340">
    <property type="entry name" value="NA-bd_OB-fold"/>
</dbReference>
<dbReference type="SMART" id="SM00357">
    <property type="entry name" value="CSP"/>
    <property type="match status" value="2"/>
</dbReference>
<dbReference type="InterPro" id="IPR011129">
    <property type="entry name" value="CSD"/>
</dbReference>
<dbReference type="Pfam" id="PF08206">
    <property type="entry name" value="OB_RNB"/>
    <property type="match status" value="1"/>
</dbReference>
<feature type="compositionally biased region" description="Basic and acidic residues" evidence="9">
    <location>
        <begin position="923"/>
        <end position="934"/>
    </location>
</feature>
<dbReference type="InterPro" id="IPR001900">
    <property type="entry name" value="RNase_II/R"/>
</dbReference>
<dbReference type="InterPro" id="IPR013223">
    <property type="entry name" value="RNase_B_OB_dom"/>
</dbReference>
<dbReference type="GO" id="GO:0003723">
    <property type="term" value="F:RNA binding"/>
    <property type="evidence" value="ECO:0007669"/>
    <property type="project" value="UniProtKB-UniRule"/>
</dbReference>
<dbReference type="NCBIfam" id="TIGR00358">
    <property type="entry name" value="3_prime_RNase"/>
    <property type="match status" value="1"/>
</dbReference>
<dbReference type="FunFam" id="2.40.50.140:FF:000213">
    <property type="entry name" value="Ribonuclease R"/>
    <property type="match status" value="1"/>
</dbReference>
<dbReference type="GO" id="GO:0008859">
    <property type="term" value="F:exoribonuclease II activity"/>
    <property type="evidence" value="ECO:0007669"/>
    <property type="project" value="UniProtKB-UniRule"/>
</dbReference>
<feature type="compositionally biased region" description="Basic and acidic residues" evidence="9">
    <location>
        <begin position="869"/>
        <end position="882"/>
    </location>
</feature>
<dbReference type="InterPro" id="IPR050180">
    <property type="entry name" value="RNR_Ribonuclease"/>
</dbReference>
<feature type="compositionally biased region" description="Basic and acidic residues" evidence="9">
    <location>
        <begin position="745"/>
        <end position="764"/>
    </location>
</feature>
<keyword evidence="5 8" id="KW-0378">Hydrolase</keyword>
<feature type="compositionally biased region" description="Low complexity" evidence="9">
    <location>
        <begin position="968"/>
        <end position="983"/>
    </location>
</feature>
<dbReference type="GO" id="GO:0006402">
    <property type="term" value="P:mRNA catabolic process"/>
    <property type="evidence" value="ECO:0007669"/>
    <property type="project" value="TreeGrafter"/>
</dbReference>
<proteinExistence type="inferred from homology"/>
<dbReference type="RefSeq" id="WP_068679004.1">
    <property type="nucleotide sequence ID" value="NZ_LYPA01000024.1"/>
</dbReference>
<comment type="function">
    <text evidence="8">3'-5' exoribonuclease that releases 5'-nucleoside monophosphates and is involved in maturation of structured RNAs.</text>
</comment>
<dbReference type="OrthoDB" id="9764149at2"/>
<dbReference type="AlphaFoldDB" id="A0A1A5YTN1"/>
<comment type="subcellular location">
    <subcellularLocation>
        <location evidence="2 8">Cytoplasm</location>
    </subcellularLocation>
</comment>
<dbReference type="PANTHER" id="PTHR23355:SF9">
    <property type="entry name" value="DIS3-LIKE EXONUCLEASE 2"/>
    <property type="match status" value="1"/>
</dbReference>
<protein>
    <recommendedName>
        <fullName evidence="8">Ribonuclease R</fullName>
        <shortName evidence="8">RNase R</shortName>
        <ecNumber evidence="8">3.1.13.1</ecNumber>
    </recommendedName>
</protein>
<dbReference type="PROSITE" id="PS50126">
    <property type="entry name" value="S1"/>
    <property type="match status" value="1"/>
</dbReference>
<feature type="compositionally biased region" description="Basic residues" evidence="9">
    <location>
        <begin position="1027"/>
        <end position="1037"/>
    </location>
</feature>
<evidence type="ECO:0000256" key="4">
    <source>
        <dbReference type="ARBA" id="ARBA00022722"/>
    </source>
</evidence>
<evidence type="ECO:0000256" key="1">
    <source>
        <dbReference type="ARBA" id="ARBA00001849"/>
    </source>
</evidence>
<dbReference type="CDD" id="cd04471">
    <property type="entry name" value="S1_RNase_R"/>
    <property type="match status" value="1"/>
</dbReference>
<dbReference type="Pfam" id="PF00575">
    <property type="entry name" value="S1"/>
    <property type="match status" value="1"/>
</dbReference>
<keyword evidence="7 8" id="KW-0694">RNA-binding</keyword>
<dbReference type="Proteomes" id="UP000092024">
    <property type="component" value="Unassembled WGS sequence"/>
</dbReference>
<dbReference type="Gene3D" id="2.40.50.140">
    <property type="entry name" value="Nucleic acid-binding proteins"/>
    <property type="match status" value="3"/>
</dbReference>
<evidence type="ECO:0000313" key="12">
    <source>
        <dbReference type="Proteomes" id="UP000092024"/>
    </source>
</evidence>
<keyword evidence="12" id="KW-1185">Reference proteome</keyword>
<evidence type="ECO:0000259" key="10">
    <source>
        <dbReference type="PROSITE" id="PS50126"/>
    </source>
</evidence>
<dbReference type="NCBIfam" id="TIGR02063">
    <property type="entry name" value="RNase_R"/>
    <property type="match status" value="1"/>
</dbReference>
<dbReference type="InterPro" id="IPR040476">
    <property type="entry name" value="CSD2"/>
</dbReference>
<dbReference type="SUPFAM" id="SSF50249">
    <property type="entry name" value="Nucleic acid-binding proteins"/>
    <property type="match status" value="4"/>
</dbReference>
<dbReference type="EC" id="3.1.13.1" evidence="8"/>
<organism evidence="11 12">
    <name type="scientific">Paenibacillus oryzae</name>
    <dbReference type="NCBI Taxonomy" id="1844972"/>
    <lineage>
        <taxon>Bacteria</taxon>
        <taxon>Bacillati</taxon>
        <taxon>Bacillota</taxon>
        <taxon>Bacilli</taxon>
        <taxon>Bacillales</taxon>
        <taxon>Paenibacillaceae</taxon>
        <taxon>Paenibacillus</taxon>
    </lineage>
</organism>
<dbReference type="PANTHER" id="PTHR23355">
    <property type="entry name" value="RIBONUCLEASE"/>
    <property type="match status" value="1"/>
</dbReference>
<reference evidence="11 12" key="1">
    <citation type="submission" date="2016-05" db="EMBL/GenBank/DDBJ databases">
        <title>Paenibacillus oryzae. sp. nov., isolated from the rice root.</title>
        <authorList>
            <person name="Zhang J."/>
            <person name="Zhang X."/>
        </authorList>
    </citation>
    <scope>NUCLEOTIDE SEQUENCE [LARGE SCALE GENOMIC DNA]</scope>
    <source>
        <strain evidence="11 12">1DrF-4</strain>
    </source>
</reference>
<dbReference type="STRING" id="1844972.A7K91_25670"/>
<dbReference type="EMBL" id="LYPA01000024">
    <property type="protein sequence ID" value="OBR68909.1"/>
    <property type="molecule type" value="Genomic_DNA"/>
</dbReference>
<comment type="similarity">
    <text evidence="8">Belongs to the RNR ribonuclease family. RNase R subfamily.</text>
</comment>
<comment type="caution">
    <text evidence="11">The sequence shown here is derived from an EMBL/GenBank/DDBJ whole genome shotgun (WGS) entry which is preliminary data.</text>
</comment>
<feature type="compositionally biased region" description="Basic and acidic residues" evidence="9">
    <location>
        <begin position="776"/>
        <end position="790"/>
    </location>
</feature>
<dbReference type="SMART" id="SM00316">
    <property type="entry name" value="S1"/>
    <property type="match status" value="1"/>
</dbReference>
<gene>
    <name evidence="8" type="primary">rnr</name>
    <name evidence="11" type="ORF">A7K91_25670</name>
</gene>
<sequence length="1105" mass="121121">MEREQELLDFMKETAYKPMTYQELEAHFGIDSAAAFKQFLQLLNKLETEGQIIRTRTDRYGVPERMNLLRGRLQAHAKGFAFLLPDDKDHPDVYLHANDLKSAMNGDTVLVRVTSKSEGGGRLEGEVVRVVKRAVEQIVGTFENHEAYGFVIPDDKRINRDIFIPKEGFKGAVTGQKVVVRIVTYPEGRSAAEGEILEILGHKNDPGVDILSIIRKHSLPESFPDEVMAEAENAPDHISEEEIVQQGRRDLRDEVIVTIDGEDAKDLDDAVHVKLLENGNYLLGVHIADVGYYVQEKSALDQEAFRRGCSVYLTDRVIPMLPHRLSNGICSLNPQVDRLTLSCEMEFNGRTLKRERHDIFTSVIRTKERMTYTNVRRILTATPEEPETELKERYSELLEMFGLMEKLAMRLRSKRMKRGAIDFDFQESKIIVDENGKAIDIVKRERSIAEQIIEEFMLAANEAVAEHFHWMKVPFLYRIHENPDQEKLLTFMQFAGNFGYTVKGSKGNTVHPKALQTLLEEIQGKKEATVISTMLLRSMKQAKYDAESLGHFGLAAEFYSHFTSPIRRYPDLVIHRIIREVIENGGYLTEARHEALTARMPDIAQHSSERERAAADAERDTEKLKKCEYMLDKVGEDFDGIISGVTNFGIFVELDNSVEGLIRLGDLHDDYYHFHEQHMMLIGERTSKMFRIGDEIRIKVSSIDMMDYNINFAMVDTKPRGGAGEPRDGSGFGFGGRKRGGTGQRGRDGGDGRQRGGRRGEADGRGGAGRGNNAGRGRDGAGRSGGRDGSGRGNGSGGGRDGAGRGNGSVGGRGGAGSSNSAWSVKNGAGRQQDGGLRRKEDASKGAGRTGSGEKDVNPWLSEGGAFDADNRWVEYGRHSEESAAAEVIVDETAAHENSGRHGRKAPKLDMWGLPITIAPLSPRRDDGGEGGHGEDDDGFGVPGSRRRRGRSQGGQGKSGRFSKRNSSAKPGSGSRSSSGATGEKTGRGSSRGKKNLTPGEAGGVIEQKGQGSAADSLSVDGLAQPAKKKGRRRRGKGGGISSVEGNSPSRSRSADAAAAGNGTAEKDGGSNPKGLPVNEAVQKNKKKKSQLNNATAAFVRKKNK</sequence>
<dbReference type="InterPro" id="IPR022966">
    <property type="entry name" value="RNase_II/R_CS"/>
</dbReference>
<evidence type="ECO:0000256" key="8">
    <source>
        <dbReference type="HAMAP-Rule" id="MF_01895"/>
    </source>
</evidence>
<evidence type="ECO:0000256" key="6">
    <source>
        <dbReference type="ARBA" id="ARBA00022839"/>
    </source>
</evidence>
<evidence type="ECO:0000256" key="7">
    <source>
        <dbReference type="ARBA" id="ARBA00022884"/>
    </source>
</evidence>
<dbReference type="SMART" id="SM00955">
    <property type="entry name" value="RNB"/>
    <property type="match status" value="1"/>
</dbReference>
<dbReference type="InterPro" id="IPR003029">
    <property type="entry name" value="S1_domain"/>
</dbReference>
<evidence type="ECO:0000256" key="2">
    <source>
        <dbReference type="ARBA" id="ARBA00004496"/>
    </source>
</evidence>
<accession>A0A1A5YTN1</accession>
<keyword evidence="6 8" id="KW-0269">Exonuclease</keyword>
<name>A0A1A5YTN1_9BACL</name>
<evidence type="ECO:0000256" key="5">
    <source>
        <dbReference type="ARBA" id="ARBA00022801"/>
    </source>
</evidence>
<dbReference type="Pfam" id="PF17876">
    <property type="entry name" value="CSD2"/>
    <property type="match status" value="1"/>
</dbReference>
<evidence type="ECO:0000256" key="9">
    <source>
        <dbReference type="SAM" id="MobiDB-lite"/>
    </source>
</evidence>
<dbReference type="InterPro" id="IPR004476">
    <property type="entry name" value="RNase_II/RNase_R"/>
</dbReference>
<feature type="region of interest" description="Disordered" evidence="9">
    <location>
        <begin position="717"/>
        <end position="1105"/>
    </location>
</feature>
<dbReference type="GO" id="GO:0005829">
    <property type="term" value="C:cytosol"/>
    <property type="evidence" value="ECO:0007669"/>
    <property type="project" value="TreeGrafter"/>
</dbReference>
<evidence type="ECO:0000256" key="3">
    <source>
        <dbReference type="ARBA" id="ARBA00022490"/>
    </source>
</evidence>
<keyword evidence="3 8" id="KW-0963">Cytoplasm</keyword>
<dbReference type="InterPro" id="IPR011805">
    <property type="entry name" value="RNase_R"/>
</dbReference>